<dbReference type="RefSeq" id="WP_344901287.1">
    <property type="nucleotide sequence ID" value="NZ_BAAAWD010000015.1"/>
</dbReference>
<accession>A0ABP6L0G0</accession>
<dbReference type="Proteomes" id="UP001499930">
    <property type="component" value="Unassembled WGS sequence"/>
</dbReference>
<reference evidence="2" key="1">
    <citation type="journal article" date="2019" name="Int. J. Syst. Evol. Microbiol.">
        <title>The Global Catalogue of Microorganisms (GCM) 10K type strain sequencing project: providing services to taxonomists for standard genome sequencing and annotation.</title>
        <authorList>
            <consortium name="The Broad Institute Genomics Platform"/>
            <consortium name="The Broad Institute Genome Sequencing Center for Infectious Disease"/>
            <person name="Wu L."/>
            <person name="Ma J."/>
        </authorList>
    </citation>
    <scope>NUCLEOTIDE SEQUENCE [LARGE SCALE GENOMIC DNA]</scope>
    <source>
        <strain evidence="2">JCM 3106</strain>
    </source>
</reference>
<comment type="caution">
    <text evidence="1">The sequence shown here is derived from an EMBL/GenBank/DDBJ whole genome shotgun (WGS) entry which is preliminary data.</text>
</comment>
<sequence length="119" mass="12582">MEFDKPQIRSAAAAFDVERDDLAAFVAQATEDLNAVGDFWGDTAEGVTFFKGQGGAGGYEAVTGQIIAGITVFLDAHHEIAGRLRLMTDNVEVTDWNTVAAVLSTLPAADPGRPIWGAD</sequence>
<dbReference type="EMBL" id="BAAAWD010000015">
    <property type="protein sequence ID" value="GAA3025871.1"/>
    <property type="molecule type" value="Genomic_DNA"/>
</dbReference>
<gene>
    <name evidence="1" type="ORF">GCM10017559_59540</name>
</gene>
<organism evidence="1 2">
    <name type="scientific">Streptosporangium longisporum</name>
    <dbReference type="NCBI Taxonomy" id="46187"/>
    <lineage>
        <taxon>Bacteria</taxon>
        <taxon>Bacillati</taxon>
        <taxon>Actinomycetota</taxon>
        <taxon>Actinomycetes</taxon>
        <taxon>Streptosporangiales</taxon>
        <taxon>Streptosporangiaceae</taxon>
        <taxon>Streptosporangium</taxon>
    </lineage>
</organism>
<evidence type="ECO:0000313" key="2">
    <source>
        <dbReference type="Proteomes" id="UP001499930"/>
    </source>
</evidence>
<evidence type="ECO:0008006" key="3">
    <source>
        <dbReference type="Google" id="ProtNLM"/>
    </source>
</evidence>
<proteinExistence type="predicted"/>
<dbReference type="Gene3D" id="1.10.287.1060">
    <property type="entry name" value="ESAT-6-like"/>
    <property type="match status" value="1"/>
</dbReference>
<evidence type="ECO:0000313" key="1">
    <source>
        <dbReference type="EMBL" id="GAA3025871.1"/>
    </source>
</evidence>
<name>A0ABP6L0G0_9ACTN</name>
<keyword evidence="2" id="KW-1185">Reference proteome</keyword>
<protein>
    <recommendedName>
        <fullName evidence="3">WXG100 family type VII secretion target</fullName>
    </recommendedName>
</protein>